<dbReference type="PROSITE" id="PS50885">
    <property type="entry name" value="HAMP"/>
    <property type="match status" value="1"/>
</dbReference>
<dbReference type="SUPFAM" id="SSF58104">
    <property type="entry name" value="Methyl-accepting chemotaxis protein (MCP) signaling domain"/>
    <property type="match status" value="1"/>
</dbReference>
<reference evidence="11" key="1">
    <citation type="journal article" date="2019" name="Int. J. Syst. Evol. Microbiol.">
        <title>The Global Catalogue of Microorganisms (GCM) 10K type strain sequencing project: providing services to taxonomists for standard genome sequencing and annotation.</title>
        <authorList>
            <consortium name="The Broad Institute Genomics Platform"/>
            <consortium name="The Broad Institute Genome Sequencing Center for Infectious Disease"/>
            <person name="Wu L."/>
            <person name="Ma J."/>
        </authorList>
    </citation>
    <scope>NUCLEOTIDE SEQUENCE [LARGE SCALE GENOMIC DNA]</scope>
    <source>
        <strain evidence="11">CCUG 57113</strain>
    </source>
</reference>
<evidence type="ECO:0000313" key="10">
    <source>
        <dbReference type="EMBL" id="MFC5467363.1"/>
    </source>
</evidence>
<evidence type="ECO:0000256" key="5">
    <source>
        <dbReference type="ARBA" id="ARBA00029447"/>
    </source>
</evidence>
<dbReference type="RefSeq" id="WP_209747355.1">
    <property type="nucleotide sequence ID" value="NZ_JBHSMH010000004.1"/>
</dbReference>
<evidence type="ECO:0000256" key="3">
    <source>
        <dbReference type="ARBA" id="ARBA00023136"/>
    </source>
</evidence>
<dbReference type="SMART" id="SM00304">
    <property type="entry name" value="HAMP"/>
    <property type="match status" value="1"/>
</dbReference>
<keyword evidence="2" id="KW-1003">Cell membrane</keyword>
<dbReference type="InterPro" id="IPR004089">
    <property type="entry name" value="MCPsignal_dom"/>
</dbReference>
<dbReference type="Pfam" id="PF00015">
    <property type="entry name" value="MCPsignal"/>
    <property type="match status" value="1"/>
</dbReference>
<name>A0ABW0LS01_9BACL</name>
<accession>A0ABW0LS01</accession>
<feature type="domain" description="HAMP" evidence="9">
    <location>
        <begin position="401"/>
        <end position="457"/>
    </location>
</feature>
<evidence type="ECO:0000256" key="1">
    <source>
        <dbReference type="ARBA" id="ARBA00004236"/>
    </source>
</evidence>
<keyword evidence="11" id="KW-1185">Reference proteome</keyword>
<keyword evidence="7" id="KW-1133">Transmembrane helix</keyword>
<feature type="domain" description="Methyl-accepting transducer" evidence="8">
    <location>
        <begin position="455"/>
        <end position="709"/>
    </location>
</feature>
<dbReference type="PROSITE" id="PS50111">
    <property type="entry name" value="CHEMOTAXIS_TRANSDUC_2"/>
    <property type="match status" value="1"/>
</dbReference>
<dbReference type="CDD" id="cd06225">
    <property type="entry name" value="HAMP"/>
    <property type="match status" value="1"/>
</dbReference>
<keyword evidence="7" id="KW-0812">Transmembrane</keyword>
<evidence type="ECO:0000256" key="2">
    <source>
        <dbReference type="ARBA" id="ARBA00022475"/>
    </source>
</evidence>
<evidence type="ECO:0000259" key="9">
    <source>
        <dbReference type="PROSITE" id="PS50885"/>
    </source>
</evidence>
<feature type="transmembrane region" description="Helical" evidence="7">
    <location>
        <begin position="349"/>
        <end position="368"/>
    </location>
</feature>
<evidence type="ECO:0000256" key="6">
    <source>
        <dbReference type="PROSITE-ProRule" id="PRU00284"/>
    </source>
</evidence>
<sequence length="744" mass="82292">MFGWLGWKQGLPLWWSYRLNAKLKQDVENIFEGIAETRVQVLKDWTSEQWRHLERLKEQMESADSQSRSSNSEESDIGTDALHRLFSATYARATDVTELILLDGQGIVVYSTHSPHVGREYGAGSLLSAGLDYSRGEKGEGRKCLFGPYGDPMTLETGSRSSPFHDKMTLLFIQPIFKNGAWSGALCARVPNDVIGDLIQRESGHVYPDSGDNYIFMAKPGLNRDIAPGIALSRSRFEDRTFTHGENLKDGVTTDWGMVTVKEHTELELMFTDPATGQLHPGVANTIRNGSNLFVEFPGYSDYRHIPVIGKGVTFQLPHCPDVWGMMCEGDLEEVYRIRGIALRQLRPHALLVGILGIAGAALVYLIASQASPLATGLCALAMNLLFGAWASGAVHRRTNRRIVEPIREISRFIRINAEGEGDLTQRLDTKTFDNDESRELAKWINNMIDSMEGIMLKVKLAAEDVSSSQQLLSESTLTTAASTERVSGKVHDMIRSIRRQLKDIDVAKDVADEMRQTLHMLEEKASQQITVAQGEVGRIGDKMSEISVRVADTNKTIRVFLDTANEIRGVLNVIEEISAQTNLLALNAAIEAARVGEHGRGFAVVAQEIRKLADMTRQSTEEVHGFVEKITNNAQEAYESITEGTKVVSEGTELVAAATETLGDAKADDSLKTQVIDEVVVLMEKVATVSIENRTISTEVEGRMQELLADIVGVRHTSDNVEAITAFMQQLVGQFRLTETGKR</sequence>
<dbReference type="PANTHER" id="PTHR32089">
    <property type="entry name" value="METHYL-ACCEPTING CHEMOTAXIS PROTEIN MCPB"/>
    <property type="match status" value="1"/>
</dbReference>
<keyword evidence="4 6" id="KW-0807">Transducer</keyword>
<dbReference type="PANTHER" id="PTHR32089:SF112">
    <property type="entry name" value="LYSOZYME-LIKE PROTEIN-RELATED"/>
    <property type="match status" value="1"/>
</dbReference>
<dbReference type="EMBL" id="JBHSMH010000004">
    <property type="protein sequence ID" value="MFC5467363.1"/>
    <property type="molecule type" value="Genomic_DNA"/>
</dbReference>
<dbReference type="InterPro" id="IPR003660">
    <property type="entry name" value="HAMP_dom"/>
</dbReference>
<comment type="subcellular location">
    <subcellularLocation>
        <location evidence="1">Cell membrane</location>
    </subcellularLocation>
</comment>
<evidence type="ECO:0000313" key="11">
    <source>
        <dbReference type="Proteomes" id="UP001596105"/>
    </source>
</evidence>
<organism evidence="10 11">
    <name type="scientific">Cohnella suwonensis</name>
    <dbReference type="NCBI Taxonomy" id="696072"/>
    <lineage>
        <taxon>Bacteria</taxon>
        <taxon>Bacillati</taxon>
        <taxon>Bacillota</taxon>
        <taxon>Bacilli</taxon>
        <taxon>Bacillales</taxon>
        <taxon>Paenibacillaceae</taxon>
        <taxon>Cohnella</taxon>
    </lineage>
</organism>
<gene>
    <name evidence="10" type="ORF">ACFPPD_01450</name>
</gene>
<dbReference type="SMART" id="SM00283">
    <property type="entry name" value="MA"/>
    <property type="match status" value="1"/>
</dbReference>
<comment type="caution">
    <text evidence="10">The sequence shown here is derived from an EMBL/GenBank/DDBJ whole genome shotgun (WGS) entry which is preliminary data.</text>
</comment>
<feature type="transmembrane region" description="Helical" evidence="7">
    <location>
        <begin position="374"/>
        <end position="395"/>
    </location>
</feature>
<evidence type="ECO:0000256" key="4">
    <source>
        <dbReference type="ARBA" id="ARBA00023224"/>
    </source>
</evidence>
<dbReference type="Gene3D" id="1.10.287.950">
    <property type="entry name" value="Methyl-accepting chemotaxis protein"/>
    <property type="match status" value="1"/>
</dbReference>
<dbReference type="Proteomes" id="UP001596105">
    <property type="component" value="Unassembled WGS sequence"/>
</dbReference>
<comment type="similarity">
    <text evidence="5">Belongs to the methyl-accepting chemotaxis (MCP) protein family.</text>
</comment>
<protein>
    <submittedName>
        <fullName evidence="10">Methyl-accepting chemotaxis protein</fullName>
    </submittedName>
</protein>
<keyword evidence="3 7" id="KW-0472">Membrane</keyword>
<evidence type="ECO:0000256" key="7">
    <source>
        <dbReference type="SAM" id="Phobius"/>
    </source>
</evidence>
<proteinExistence type="inferred from homology"/>
<evidence type="ECO:0000259" key="8">
    <source>
        <dbReference type="PROSITE" id="PS50111"/>
    </source>
</evidence>